<dbReference type="EMBL" id="KQ981750">
    <property type="protein sequence ID" value="KYN36164.1"/>
    <property type="molecule type" value="Genomic_DNA"/>
</dbReference>
<accession>A0A151JUI5</accession>
<reference evidence="1 2" key="1">
    <citation type="submission" date="2016-03" db="EMBL/GenBank/DDBJ databases">
        <title>Trachymyrmex septentrionalis WGS genome.</title>
        <authorList>
            <person name="Nygaard S."/>
            <person name="Hu H."/>
            <person name="Boomsma J."/>
            <person name="Zhang G."/>
        </authorList>
    </citation>
    <scope>NUCLEOTIDE SEQUENCE [LARGE SCALE GENOMIC DNA]</scope>
    <source>
        <strain evidence="1">Tsep2-gDNA-1</strain>
        <tissue evidence="1">Whole body</tissue>
    </source>
</reference>
<dbReference type="Proteomes" id="UP000078541">
    <property type="component" value="Unassembled WGS sequence"/>
</dbReference>
<proteinExistence type="predicted"/>
<name>A0A151JUI5_9HYME</name>
<evidence type="ECO:0000313" key="2">
    <source>
        <dbReference type="Proteomes" id="UP000078541"/>
    </source>
</evidence>
<keyword evidence="2" id="KW-1185">Reference proteome</keyword>
<sequence length="97" mass="11181">MRILEKENIQLTASLFDTMDADDAQRINEQLQILQDNQQVLESDLDRCIRDTTTYTCAQTFPIYYIKSDASCELIFINAPGQLQNCENRHVFSSTTL</sequence>
<dbReference type="AlphaFoldDB" id="A0A151JUI5"/>
<gene>
    <name evidence="1" type="ORF">ALC56_09484</name>
</gene>
<protein>
    <submittedName>
        <fullName evidence="1">Uncharacterized protein</fullName>
    </submittedName>
</protein>
<organism evidence="1 2">
    <name type="scientific">Trachymyrmex septentrionalis</name>
    <dbReference type="NCBI Taxonomy" id="34720"/>
    <lineage>
        <taxon>Eukaryota</taxon>
        <taxon>Metazoa</taxon>
        <taxon>Ecdysozoa</taxon>
        <taxon>Arthropoda</taxon>
        <taxon>Hexapoda</taxon>
        <taxon>Insecta</taxon>
        <taxon>Pterygota</taxon>
        <taxon>Neoptera</taxon>
        <taxon>Endopterygota</taxon>
        <taxon>Hymenoptera</taxon>
        <taxon>Apocrita</taxon>
        <taxon>Aculeata</taxon>
        <taxon>Formicoidea</taxon>
        <taxon>Formicidae</taxon>
        <taxon>Myrmicinae</taxon>
        <taxon>Trachymyrmex</taxon>
    </lineage>
</organism>
<evidence type="ECO:0000313" key="1">
    <source>
        <dbReference type="EMBL" id="KYN36164.1"/>
    </source>
</evidence>